<dbReference type="Proteomes" id="UP001331761">
    <property type="component" value="Unassembled WGS sequence"/>
</dbReference>
<comment type="caution">
    <text evidence="2">The sequence shown here is derived from an EMBL/GenBank/DDBJ whole genome shotgun (WGS) entry which is preliminary data.</text>
</comment>
<protein>
    <submittedName>
        <fullName evidence="2">Uncharacterized protein</fullName>
    </submittedName>
</protein>
<reference evidence="2 3" key="1">
    <citation type="submission" date="2019-10" db="EMBL/GenBank/DDBJ databases">
        <title>Assembly and Annotation for the nematode Trichostrongylus colubriformis.</title>
        <authorList>
            <person name="Martin J."/>
        </authorList>
    </citation>
    <scope>NUCLEOTIDE SEQUENCE [LARGE SCALE GENOMIC DNA]</scope>
    <source>
        <strain evidence="2">G859</strain>
        <tissue evidence="2">Whole worm</tissue>
    </source>
</reference>
<evidence type="ECO:0000313" key="3">
    <source>
        <dbReference type="Proteomes" id="UP001331761"/>
    </source>
</evidence>
<feature type="chain" id="PRO_5042955233" evidence="1">
    <location>
        <begin position="24"/>
        <end position="182"/>
    </location>
</feature>
<organism evidence="2 3">
    <name type="scientific">Trichostrongylus colubriformis</name>
    <name type="common">Black scour worm</name>
    <dbReference type="NCBI Taxonomy" id="6319"/>
    <lineage>
        <taxon>Eukaryota</taxon>
        <taxon>Metazoa</taxon>
        <taxon>Ecdysozoa</taxon>
        <taxon>Nematoda</taxon>
        <taxon>Chromadorea</taxon>
        <taxon>Rhabditida</taxon>
        <taxon>Rhabditina</taxon>
        <taxon>Rhabditomorpha</taxon>
        <taxon>Strongyloidea</taxon>
        <taxon>Trichostrongylidae</taxon>
        <taxon>Trichostrongylus</taxon>
    </lineage>
</organism>
<dbReference type="EMBL" id="WIXE01024031">
    <property type="protein sequence ID" value="KAK5965980.1"/>
    <property type="molecule type" value="Genomic_DNA"/>
</dbReference>
<sequence>MFMLHMCAADVLFALITMVPTMAITATVPVFYGPAMLGKFVEFLQSEASKHGMSWQQEGIEGIPTEGSSGQNSNFDQLQPVIADVLAPAPLGEERYLNVVLSVPDDVVDEFYFGDRLPKEIRQLFPELLNARVCIVEPFAGQKRFMSLHIPLIRPVKKKKKTSEMIPMIRPVKKKKKKTSES</sequence>
<proteinExistence type="predicted"/>
<dbReference type="AlphaFoldDB" id="A0AAN8FBC9"/>
<feature type="signal peptide" evidence="1">
    <location>
        <begin position="1"/>
        <end position="23"/>
    </location>
</feature>
<evidence type="ECO:0000313" key="2">
    <source>
        <dbReference type="EMBL" id="KAK5965980.1"/>
    </source>
</evidence>
<name>A0AAN8FBC9_TRICO</name>
<accession>A0AAN8FBC9</accession>
<evidence type="ECO:0000256" key="1">
    <source>
        <dbReference type="SAM" id="SignalP"/>
    </source>
</evidence>
<keyword evidence="1" id="KW-0732">Signal</keyword>
<gene>
    <name evidence="2" type="ORF">GCK32_006307</name>
</gene>
<keyword evidence="3" id="KW-1185">Reference proteome</keyword>